<sequence length="390" mass="42298">MTHHLFYEFFAGGGMARMGLGPHWRPLFANDCDAKKNAAYRLNWGADELLDSRPVQDVATADLPGQADLAWASFPCQDLSLAGGGAGLAGARSGSFWGFWNLMQRLGAEGRAPHLIVLENVAGALTSHCGQDFAALAKALSSGGYRFGALLIDTVHYLPQSRPRLFLVAVRRDAKIPSALVLEEAQMPFHPPALQLAYANIDSTDRQHWVWWRLPAPAARGIDLADAIEDEPSGVTWHSAEETEHLLVLMDAKNRAKVTLAQERGGGVVGTIYRRTRMGEGGQRRQRAEVRFDGVAGCLRTPGGGSSRQTVVFIDGPSVRTRLLSVREAARLMGLPDSYKLPKRYNEGYHLIGDGVAVPVVRHLAQDLLEPLLSVLPVRSICSPSTAPAG</sequence>
<dbReference type="GO" id="GO:0032259">
    <property type="term" value="P:methylation"/>
    <property type="evidence" value="ECO:0007669"/>
    <property type="project" value="UniProtKB-KW"/>
</dbReference>
<evidence type="ECO:0000256" key="8">
    <source>
        <dbReference type="RuleBase" id="RU000416"/>
    </source>
</evidence>
<dbReference type="EC" id="2.1.1.37" evidence="1"/>
<evidence type="ECO:0000256" key="4">
    <source>
        <dbReference type="ARBA" id="ARBA00022691"/>
    </source>
</evidence>
<accession>A0A8J3DHF4</accession>
<dbReference type="Gene3D" id="3.40.50.150">
    <property type="entry name" value="Vaccinia Virus protein VP39"/>
    <property type="match status" value="1"/>
</dbReference>
<proteinExistence type="inferred from homology"/>
<keyword evidence="2 7" id="KW-0489">Methyltransferase</keyword>
<comment type="caution">
    <text evidence="9">The sequence shown here is derived from an EMBL/GenBank/DDBJ whole genome shotgun (WGS) entry which is preliminary data.</text>
</comment>
<dbReference type="PRINTS" id="PR00105">
    <property type="entry name" value="C5METTRFRASE"/>
</dbReference>
<gene>
    <name evidence="9" type="ORF">GCM10007047_26020</name>
</gene>
<evidence type="ECO:0000256" key="3">
    <source>
        <dbReference type="ARBA" id="ARBA00022679"/>
    </source>
</evidence>
<protein>
    <recommendedName>
        <fullName evidence="1">DNA (cytosine-5-)-methyltransferase</fullName>
        <ecNumber evidence="1">2.1.1.37</ecNumber>
    </recommendedName>
</protein>
<keyword evidence="5" id="KW-0680">Restriction system</keyword>
<dbReference type="AlphaFoldDB" id="A0A8J3DHF4"/>
<keyword evidence="10" id="KW-1185">Reference proteome</keyword>
<keyword evidence="4 7" id="KW-0949">S-adenosyl-L-methionine</keyword>
<dbReference type="InterPro" id="IPR050750">
    <property type="entry name" value="C5-MTase"/>
</dbReference>
<feature type="active site" evidence="7">
    <location>
        <position position="76"/>
    </location>
</feature>
<dbReference type="Pfam" id="PF00145">
    <property type="entry name" value="DNA_methylase"/>
    <property type="match status" value="1"/>
</dbReference>
<evidence type="ECO:0000256" key="5">
    <source>
        <dbReference type="ARBA" id="ARBA00022747"/>
    </source>
</evidence>
<dbReference type="NCBIfam" id="TIGR00675">
    <property type="entry name" value="dcm"/>
    <property type="match status" value="1"/>
</dbReference>
<dbReference type="GO" id="GO:0003886">
    <property type="term" value="F:DNA (cytosine-5-)-methyltransferase activity"/>
    <property type="evidence" value="ECO:0007669"/>
    <property type="project" value="UniProtKB-EC"/>
</dbReference>
<dbReference type="RefSeq" id="WP_189515913.1">
    <property type="nucleotide sequence ID" value="NZ_BMXG01000018.1"/>
</dbReference>
<organism evidence="9 10">
    <name type="scientific">Cerasicoccus arenae</name>
    <dbReference type="NCBI Taxonomy" id="424488"/>
    <lineage>
        <taxon>Bacteria</taxon>
        <taxon>Pseudomonadati</taxon>
        <taxon>Verrucomicrobiota</taxon>
        <taxon>Opitutia</taxon>
        <taxon>Puniceicoccales</taxon>
        <taxon>Cerasicoccaceae</taxon>
        <taxon>Cerasicoccus</taxon>
    </lineage>
</organism>
<dbReference type="SUPFAM" id="SSF53335">
    <property type="entry name" value="S-adenosyl-L-methionine-dependent methyltransferases"/>
    <property type="match status" value="1"/>
</dbReference>
<evidence type="ECO:0000256" key="2">
    <source>
        <dbReference type="ARBA" id="ARBA00022603"/>
    </source>
</evidence>
<dbReference type="Proteomes" id="UP000642829">
    <property type="component" value="Unassembled WGS sequence"/>
</dbReference>
<comment type="similarity">
    <text evidence="7 8">Belongs to the class I-like SAM-binding methyltransferase superfamily. C5-methyltransferase family.</text>
</comment>
<evidence type="ECO:0000256" key="7">
    <source>
        <dbReference type="PROSITE-ProRule" id="PRU01016"/>
    </source>
</evidence>
<evidence type="ECO:0000256" key="1">
    <source>
        <dbReference type="ARBA" id="ARBA00011975"/>
    </source>
</evidence>
<dbReference type="PANTHER" id="PTHR46098">
    <property type="entry name" value="TRNA (CYTOSINE(38)-C(5))-METHYLTRANSFERASE"/>
    <property type="match status" value="1"/>
</dbReference>
<keyword evidence="3 7" id="KW-0808">Transferase</keyword>
<reference evidence="9" key="2">
    <citation type="submission" date="2020-09" db="EMBL/GenBank/DDBJ databases">
        <authorList>
            <person name="Sun Q."/>
            <person name="Kim S."/>
        </authorList>
    </citation>
    <scope>NUCLEOTIDE SEQUENCE</scope>
    <source>
        <strain evidence="9">KCTC 12870</strain>
    </source>
</reference>
<name>A0A8J3DHF4_9BACT</name>
<evidence type="ECO:0000313" key="10">
    <source>
        <dbReference type="Proteomes" id="UP000642829"/>
    </source>
</evidence>
<dbReference type="GO" id="GO:0009307">
    <property type="term" value="P:DNA restriction-modification system"/>
    <property type="evidence" value="ECO:0007669"/>
    <property type="project" value="UniProtKB-KW"/>
</dbReference>
<comment type="catalytic activity">
    <reaction evidence="6">
        <text>a 2'-deoxycytidine in DNA + S-adenosyl-L-methionine = a 5-methyl-2'-deoxycytidine in DNA + S-adenosyl-L-homocysteine + H(+)</text>
        <dbReference type="Rhea" id="RHEA:13681"/>
        <dbReference type="Rhea" id="RHEA-COMP:11369"/>
        <dbReference type="Rhea" id="RHEA-COMP:11370"/>
        <dbReference type="ChEBI" id="CHEBI:15378"/>
        <dbReference type="ChEBI" id="CHEBI:57856"/>
        <dbReference type="ChEBI" id="CHEBI:59789"/>
        <dbReference type="ChEBI" id="CHEBI:85452"/>
        <dbReference type="ChEBI" id="CHEBI:85454"/>
        <dbReference type="EC" id="2.1.1.37"/>
    </reaction>
</comment>
<dbReference type="InterPro" id="IPR029063">
    <property type="entry name" value="SAM-dependent_MTases_sf"/>
</dbReference>
<dbReference type="Gene3D" id="3.90.120.10">
    <property type="entry name" value="DNA Methylase, subunit A, domain 2"/>
    <property type="match status" value="1"/>
</dbReference>
<dbReference type="EMBL" id="BMXG01000018">
    <property type="protein sequence ID" value="GHC07665.1"/>
    <property type="molecule type" value="Genomic_DNA"/>
</dbReference>
<reference evidence="9" key="1">
    <citation type="journal article" date="2014" name="Int. J. Syst. Evol. Microbiol.">
        <title>Complete genome sequence of Corynebacterium casei LMG S-19264T (=DSM 44701T), isolated from a smear-ripened cheese.</title>
        <authorList>
            <consortium name="US DOE Joint Genome Institute (JGI-PGF)"/>
            <person name="Walter F."/>
            <person name="Albersmeier A."/>
            <person name="Kalinowski J."/>
            <person name="Ruckert C."/>
        </authorList>
    </citation>
    <scope>NUCLEOTIDE SEQUENCE</scope>
    <source>
        <strain evidence="9">KCTC 12870</strain>
    </source>
</reference>
<evidence type="ECO:0000313" key="9">
    <source>
        <dbReference type="EMBL" id="GHC07665.1"/>
    </source>
</evidence>
<evidence type="ECO:0000256" key="6">
    <source>
        <dbReference type="ARBA" id="ARBA00047422"/>
    </source>
</evidence>
<dbReference type="InterPro" id="IPR001525">
    <property type="entry name" value="C5_MeTfrase"/>
</dbReference>
<dbReference type="PANTHER" id="PTHR46098:SF1">
    <property type="entry name" value="TRNA (CYTOSINE(38)-C(5))-METHYLTRANSFERASE"/>
    <property type="match status" value="1"/>
</dbReference>
<dbReference type="PROSITE" id="PS51679">
    <property type="entry name" value="SAM_MT_C5"/>
    <property type="match status" value="1"/>
</dbReference>